<name>A0A372FZI0_9ACTN</name>
<keyword evidence="4 7" id="KW-0067">ATP-binding</keyword>
<reference evidence="7 8" key="1">
    <citation type="submission" date="2018-08" db="EMBL/GenBank/DDBJ databases">
        <title>Verrucosispora craniellae sp. nov., isolated from a marine sponge in the South China Sea.</title>
        <authorList>
            <person name="Li L."/>
            <person name="Lin H.W."/>
        </authorList>
    </citation>
    <scope>NUCLEOTIDE SEQUENCE [LARGE SCALE GENOMIC DNA]</scope>
    <source>
        <strain evidence="7 8">LHW63014</strain>
    </source>
</reference>
<keyword evidence="2" id="KW-0813">Transport</keyword>
<dbReference type="SMART" id="SM00382">
    <property type="entry name" value="AAA"/>
    <property type="match status" value="2"/>
</dbReference>
<comment type="similarity">
    <text evidence="1">Belongs to the ABC transporter superfamily.</text>
</comment>
<feature type="region of interest" description="Disordered" evidence="5">
    <location>
        <begin position="226"/>
        <end position="248"/>
    </location>
</feature>
<protein>
    <submittedName>
        <fullName evidence="7">ABC transporter ATP-binding protein</fullName>
    </submittedName>
</protein>
<dbReference type="InterPro" id="IPR003593">
    <property type="entry name" value="AAA+_ATPase"/>
</dbReference>
<dbReference type="Pfam" id="PF00005">
    <property type="entry name" value="ABC_tran"/>
    <property type="match status" value="2"/>
</dbReference>
<keyword evidence="8" id="KW-1185">Reference proteome</keyword>
<evidence type="ECO:0000256" key="4">
    <source>
        <dbReference type="ARBA" id="ARBA00022840"/>
    </source>
</evidence>
<dbReference type="Proteomes" id="UP000262621">
    <property type="component" value="Unassembled WGS sequence"/>
</dbReference>
<dbReference type="PANTHER" id="PTHR43776:SF7">
    <property type="entry name" value="D,D-DIPEPTIDE TRANSPORT ATP-BINDING PROTEIN DDPF-RELATED"/>
    <property type="match status" value="1"/>
</dbReference>
<dbReference type="GO" id="GO:0016887">
    <property type="term" value="F:ATP hydrolysis activity"/>
    <property type="evidence" value="ECO:0007669"/>
    <property type="project" value="InterPro"/>
</dbReference>
<feature type="domain" description="ABC transporter" evidence="6">
    <location>
        <begin position="5"/>
        <end position="247"/>
    </location>
</feature>
<evidence type="ECO:0000256" key="1">
    <source>
        <dbReference type="ARBA" id="ARBA00005417"/>
    </source>
</evidence>
<evidence type="ECO:0000256" key="2">
    <source>
        <dbReference type="ARBA" id="ARBA00022448"/>
    </source>
</evidence>
<dbReference type="PANTHER" id="PTHR43776">
    <property type="entry name" value="TRANSPORT ATP-BINDING PROTEIN"/>
    <property type="match status" value="1"/>
</dbReference>
<feature type="compositionally biased region" description="Pro residues" evidence="5">
    <location>
        <begin position="227"/>
        <end position="238"/>
    </location>
</feature>
<evidence type="ECO:0000313" key="8">
    <source>
        <dbReference type="Proteomes" id="UP000262621"/>
    </source>
</evidence>
<dbReference type="SUPFAM" id="SSF52540">
    <property type="entry name" value="P-loop containing nucleoside triphosphate hydrolases"/>
    <property type="match status" value="2"/>
</dbReference>
<evidence type="ECO:0000259" key="6">
    <source>
        <dbReference type="PROSITE" id="PS50893"/>
    </source>
</evidence>
<sequence>MRTVARVDGLSVTAPDGTRILDAVDLELAPGRVTGLVGPSGSGKTTLALGLLGHLGRGLRRTAGTVQVAGHDPFRPAGRRRLRGRAVGYVPQDPASALDPRRRVAALLRTAARIAWPQDDRTGRAERVEVAARDAALDPRLLHRYPAQLSGGQAQRAVLAWTLVTRPTLVLLDEPTSGLDPGTALRISRQFTGLPWRPAVLLISHDLALVDRIADETLMMDRGRISPAPPRTAAPPAPATQCPVPSEDRKTAVTVDGVTVRYGSTRILDGARADIGVGELLGIRGVSGSGKTSLARALCGLAPPDAGRLLVHGSPISWDAATRVRAGQPYLAYVGQDARSALNPHETVRHALTRALAVAARRGRAPAWTLDEIADRFALPAELFGRTPDRLSGGQRHRVALARAVAAAPAMLVCDESTASLDHDTQAHVLDTLDALRHRDGTPIVLVTHSDRVAARVDRVLNLSEGQLR</sequence>
<dbReference type="InterPro" id="IPR027417">
    <property type="entry name" value="P-loop_NTPase"/>
</dbReference>
<dbReference type="AlphaFoldDB" id="A0A372FZI0"/>
<organism evidence="7 8">
    <name type="scientific">Micromonospora craniellae</name>
    <dbReference type="NCBI Taxonomy" id="2294034"/>
    <lineage>
        <taxon>Bacteria</taxon>
        <taxon>Bacillati</taxon>
        <taxon>Actinomycetota</taxon>
        <taxon>Actinomycetes</taxon>
        <taxon>Micromonosporales</taxon>
        <taxon>Micromonosporaceae</taxon>
        <taxon>Micromonospora</taxon>
    </lineage>
</organism>
<gene>
    <name evidence="7" type="ORF">D0Q02_14965</name>
</gene>
<comment type="caution">
    <text evidence="7">The sequence shown here is derived from an EMBL/GenBank/DDBJ whole genome shotgun (WGS) entry which is preliminary data.</text>
</comment>
<accession>A0A372FZI0</accession>
<dbReference type="RefSeq" id="WP_117228592.1">
    <property type="nucleotide sequence ID" value="NZ_CP061725.1"/>
</dbReference>
<feature type="domain" description="ABC transporter" evidence="6">
    <location>
        <begin position="253"/>
        <end position="469"/>
    </location>
</feature>
<keyword evidence="3" id="KW-0547">Nucleotide-binding</keyword>
<dbReference type="OrthoDB" id="4008250at2"/>
<dbReference type="InterPro" id="IPR003439">
    <property type="entry name" value="ABC_transporter-like_ATP-bd"/>
</dbReference>
<dbReference type="GO" id="GO:0005524">
    <property type="term" value="F:ATP binding"/>
    <property type="evidence" value="ECO:0007669"/>
    <property type="project" value="UniProtKB-KW"/>
</dbReference>
<evidence type="ECO:0000313" key="7">
    <source>
        <dbReference type="EMBL" id="RFS45900.1"/>
    </source>
</evidence>
<dbReference type="Gene3D" id="3.40.50.300">
    <property type="entry name" value="P-loop containing nucleotide triphosphate hydrolases"/>
    <property type="match status" value="2"/>
</dbReference>
<evidence type="ECO:0000256" key="3">
    <source>
        <dbReference type="ARBA" id="ARBA00022741"/>
    </source>
</evidence>
<evidence type="ECO:0000256" key="5">
    <source>
        <dbReference type="SAM" id="MobiDB-lite"/>
    </source>
</evidence>
<dbReference type="EMBL" id="QVFU01000013">
    <property type="protein sequence ID" value="RFS45900.1"/>
    <property type="molecule type" value="Genomic_DNA"/>
</dbReference>
<dbReference type="GO" id="GO:0055085">
    <property type="term" value="P:transmembrane transport"/>
    <property type="evidence" value="ECO:0007669"/>
    <property type="project" value="UniProtKB-ARBA"/>
</dbReference>
<dbReference type="PROSITE" id="PS50893">
    <property type="entry name" value="ABC_TRANSPORTER_2"/>
    <property type="match status" value="2"/>
</dbReference>
<proteinExistence type="inferred from homology"/>
<dbReference type="InterPro" id="IPR050319">
    <property type="entry name" value="ABC_transp_ATP-bind"/>
</dbReference>